<organism evidence="3 4">
    <name type="scientific">Sphingorhabdus arenilitoris</name>
    <dbReference type="NCBI Taxonomy" id="1490041"/>
    <lineage>
        <taxon>Bacteria</taxon>
        <taxon>Pseudomonadati</taxon>
        <taxon>Pseudomonadota</taxon>
        <taxon>Alphaproteobacteria</taxon>
        <taxon>Sphingomonadales</taxon>
        <taxon>Sphingomonadaceae</taxon>
        <taxon>Sphingorhabdus</taxon>
    </lineage>
</organism>
<evidence type="ECO:0000256" key="2">
    <source>
        <dbReference type="SAM" id="SignalP"/>
    </source>
</evidence>
<dbReference type="RefSeq" id="WP_381423530.1">
    <property type="nucleotide sequence ID" value="NZ_JBHSDH010000013.1"/>
</dbReference>
<dbReference type="Gene3D" id="2.40.160.10">
    <property type="entry name" value="Porin"/>
    <property type="match status" value="1"/>
</dbReference>
<dbReference type="InterPro" id="IPR023614">
    <property type="entry name" value="Porin_dom_sf"/>
</dbReference>
<dbReference type="EMBL" id="JBHSDH010000013">
    <property type="protein sequence ID" value="MFC4292659.1"/>
    <property type="molecule type" value="Genomic_DNA"/>
</dbReference>
<evidence type="ECO:0000256" key="1">
    <source>
        <dbReference type="SAM" id="Coils"/>
    </source>
</evidence>
<keyword evidence="1" id="KW-0175">Coiled coil</keyword>
<feature type="signal peptide" evidence="2">
    <location>
        <begin position="1"/>
        <end position="22"/>
    </location>
</feature>
<keyword evidence="4" id="KW-1185">Reference proteome</keyword>
<evidence type="ECO:0000313" key="3">
    <source>
        <dbReference type="EMBL" id="MFC4292659.1"/>
    </source>
</evidence>
<feature type="chain" id="PRO_5045259226" evidence="2">
    <location>
        <begin position="23"/>
        <end position="438"/>
    </location>
</feature>
<reference evidence="4" key="1">
    <citation type="journal article" date="2019" name="Int. J. Syst. Evol. Microbiol.">
        <title>The Global Catalogue of Microorganisms (GCM) 10K type strain sequencing project: providing services to taxonomists for standard genome sequencing and annotation.</title>
        <authorList>
            <consortium name="The Broad Institute Genomics Platform"/>
            <consortium name="The Broad Institute Genome Sequencing Center for Infectious Disease"/>
            <person name="Wu L."/>
            <person name="Ma J."/>
        </authorList>
    </citation>
    <scope>NUCLEOTIDE SEQUENCE [LARGE SCALE GENOMIC DNA]</scope>
    <source>
        <strain evidence="4">CECT 8531</strain>
    </source>
</reference>
<comment type="caution">
    <text evidence="3">The sequence shown here is derived from an EMBL/GenBank/DDBJ whole genome shotgun (WGS) entry which is preliminary data.</text>
</comment>
<name>A0ABV8RHJ6_9SPHN</name>
<dbReference type="SUPFAM" id="SSF56935">
    <property type="entry name" value="Porins"/>
    <property type="match status" value="1"/>
</dbReference>
<dbReference type="Proteomes" id="UP001595887">
    <property type="component" value="Unassembled WGS sequence"/>
</dbReference>
<dbReference type="Pfam" id="PF07396">
    <property type="entry name" value="Porin_O_P"/>
    <property type="match status" value="1"/>
</dbReference>
<dbReference type="InterPro" id="IPR010870">
    <property type="entry name" value="Porin_O/P"/>
</dbReference>
<sequence>MKFKKSLLICSALIAIPHAAQAQDSASEVDALRAEVAALKEQLAAVAAKVDEAAKAKEKKSSAPEVKWKGAPELEGEGGWSFKPRGRLLYDVANVSAPSAINDRGLGFSNELRRARLGVQGTIPGGFGYKFEADIATGDAEITDAYLDYNHKGLTVTVGQHNNFQSLEELSSSNDTSFLERAAFTDAFGFERRVGVSVQYGTGAFLAEGGVFTDNISDLGSDENNSIGVDGRLVFMPKLGKTQLHFGGSVHLRELNDAATSVRYRQRPLVHSTDTRFIDTGSVTATSETSYGLETAIIAGRFHAAAEGHWVNVARPGVNVQDANFFGGSLEGGVFLTNDTRGYKAGMFRGVKVKNPVGQGGFGALQFNVRYDYLDLNDGPIVGGKQDSYQASLIWTPIDYLRFMINYAKMDYSDAAIAAGTDRDYSVDVVGARAQVTF</sequence>
<gene>
    <name evidence="3" type="ORF">ACFOWX_09570</name>
</gene>
<evidence type="ECO:0000313" key="4">
    <source>
        <dbReference type="Proteomes" id="UP001595887"/>
    </source>
</evidence>
<protein>
    <submittedName>
        <fullName evidence="3">Porin</fullName>
    </submittedName>
</protein>
<accession>A0ABV8RHJ6</accession>
<keyword evidence="2" id="KW-0732">Signal</keyword>
<proteinExistence type="predicted"/>
<feature type="coiled-coil region" evidence="1">
    <location>
        <begin position="22"/>
        <end position="56"/>
    </location>
</feature>